<dbReference type="InterPro" id="IPR020210">
    <property type="entry name" value="Uncharacterised_YpbF_TM"/>
</dbReference>
<gene>
    <name evidence="2" type="ORF">FE782_10955</name>
</gene>
<proteinExistence type="predicted"/>
<feature type="transmembrane region" description="Helical" evidence="1">
    <location>
        <begin position="39"/>
        <end position="61"/>
    </location>
</feature>
<sequence length="152" mass="17470">MEGGYLMSWHGLEVSEDTGRMLDELTKRKAKWDGAKNQLLLFCLIFAACSAFSFIAFQRFVSPMIKNPFDVLGLTIGDQRVYLPLLCSIASGFHTMQLTKKVNEYKLKYEVLRKEAITHLDTTWIANPKSELRDRVTEIMHKKGVNVNYYGK</sequence>
<dbReference type="Pfam" id="PF10864">
    <property type="entry name" value="DUF2663"/>
    <property type="match status" value="1"/>
</dbReference>
<evidence type="ECO:0000256" key="1">
    <source>
        <dbReference type="SAM" id="Phobius"/>
    </source>
</evidence>
<name>A0A5R9GGM2_9BACL</name>
<evidence type="ECO:0000313" key="3">
    <source>
        <dbReference type="Proteomes" id="UP000309676"/>
    </source>
</evidence>
<organism evidence="2 3">
    <name type="scientific">Paenibacillus antri</name>
    <dbReference type="NCBI Taxonomy" id="2582848"/>
    <lineage>
        <taxon>Bacteria</taxon>
        <taxon>Bacillati</taxon>
        <taxon>Bacillota</taxon>
        <taxon>Bacilli</taxon>
        <taxon>Bacillales</taxon>
        <taxon>Paenibacillaceae</taxon>
        <taxon>Paenibacillus</taxon>
    </lineage>
</organism>
<accession>A0A5R9GGM2</accession>
<evidence type="ECO:0000313" key="2">
    <source>
        <dbReference type="EMBL" id="TLS52474.1"/>
    </source>
</evidence>
<keyword evidence="1" id="KW-1133">Transmembrane helix</keyword>
<dbReference type="EMBL" id="VCIW01000005">
    <property type="protein sequence ID" value="TLS52474.1"/>
    <property type="molecule type" value="Genomic_DNA"/>
</dbReference>
<feature type="transmembrane region" description="Helical" evidence="1">
    <location>
        <begin position="81"/>
        <end position="99"/>
    </location>
</feature>
<comment type="caution">
    <text evidence="2">The sequence shown here is derived from an EMBL/GenBank/DDBJ whole genome shotgun (WGS) entry which is preliminary data.</text>
</comment>
<reference evidence="2 3" key="1">
    <citation type="submission" date="2019-05" db="EMBL/GenBank/DDBJ databases">
        <authorList>
            <person name="Narsing Rao M.P."/>
            <person name="Li W.J."/>
        </authorList>
    </citation>
    <scope>NUCLEOTIDE SEQUENCE [LARGE SCALE GENOMIC DNA]</scope>
    <source>
        <strain evidence="2 3">SYSU_K30003</strain>
    </source>
</reference>
<protein>
    <submittedName>
        <fullName evidence="2">DUF2663 family protein</fullName>
    </submittedName>
</protein>
<dbReference type="AlphaFoldDB" id="A0A5R9GGM2"/>
<dbReference type="Proteomes" id="UP000309676">
    <property type="component" value="Unassembled WGS sequence"/>
</dbReference>
<keyword evidence="1" id="KW-0812">Transmembrane</keyword>
<keyword evidence="1" id="KW-0472">Membrane</keyword>
<keyword evidence="3" id="KW-1185">Reference proteome</keyword>